<dbReference type="EMBL" id="BGPR01000784">
    <property type="protein sequence ID" value="GBM35381.1"/>
    <property type="molecule type" value="Genomic_DNA"/>
</dbReference>
<feature type="domain" description="DUF5641" evidence="2">
    <location>
        <begin position="4"/>
        <end position="67"/>
    </location>
</feature>
<name>A0A4Y2F2P7_ARAVE</name>
<dbReference type="OrthoDB" id="6462546at2759"/>
<proteinExistence type="predicted"/>
<protein>
    <recommendedName>
        <fullName evidence="2">DUF5641 domain-containing protein</fullName>
    </recommendedName>
</protein>
<feature type="compositionally biased region" description="Basic residues" evidence="1">
    <location>
        <begin position="150"/>
        <end position="159"/>
    </location>
</feature>
<evidence type="ECO:0000259" key="2">
    <source>
        <dbReference type="Pfam" id="PF18701"/>
    </source>
</evidence>
<sequence length="159" mass="17470">MQMLGQLRNFSQSQEDVIKEGDIVLIGDTNSKRIYWPLAKVMKLIPGRDGRVRVVEVATGGGSFLRPKTVPIGRASMSPLVPPHCDATATQLAAAEGEVFPLRTSLWLTVTLAKQHEGYFATDLVILNLGQMTRSTPELAPPPLQTPAPHQRRTFGHYV</sequence>
<organism evidence="3 4">
    <name type="scientific">Araneus ventricosus</name>
    <name type="common">Orbweaver spider</name>
    <name type="synonym">Epeira ventricosa</name>
    <dbReference type="NCBI Taxonomy" id="182803"/>
    <lineage>
        <taxon>Eukaryota</taxon>
        <taxon>Metazoa</taxon>
        <taxon>Ecdysozoa</taxon>
        <taxon>Arthropoda</taxon>
        <taxon>Chelicerata</taxon>
        <taxon>Arachnida</taxon>
        <taxon>Araneae</taxon>
        <taxon>Araneomorphae</taxon>
        <taxon>Entelegynae</taxon>
        <taxon>Araneoidea</taxon>
        <taxon>Araneidae</taxon>
        <taxon>Araneus</taxon>
    </lineage>
</organism>
<evidence type="ECO:0000313" key="3">
    <source>
        <dbReference type="EMBL" id="GBM35381.1"/>
    </source>
</evidence>
<dbReference type="AlphaFoldDB" id="A0A4Y2F2P7"/>
<evidence type="ECO:0000313" key="4">
    <source>
        <dbReference type="Proteomes" id="UP000499080"/>
    </source>
</evidence>
<feature type="region of interest" description="Disordered" evidence="1">
    <location>
        <begin position="137"/>
        <end position="159"/>
    </location>
</feature>
<evidence type="ECO:0000256" key="1">
    <source>
        <dbReference type="SAM" id="MobiDB-lite"/>
    </source>
</evidence>
<comment type="caution">
    <text evidence="3">The sequence shown here is derived from an EMBL/GenBank/DDBJ whole genome shotgun (WGS) entry which is preliminary data.</text>
</comment>
<accession>A0A4Y2F2P7</accession>
<dbReference type="Proteomes" id="UP000499080">
    <property type="component" value="Unassembled WGS sequence"/>
</dbReference>
<keyword evidence="4" id="KW-1185">Reference proteome</keyword>
<dbReference type="Pfam" id="PF18701">
    <property type="entry name" value="DUF5641"/>
    <property type="match status" value="1"/>
</dbReference>
<dbReference type="InterPro" id="IPR040676">
    <property type="entry name" value="DUF5641"/>
</dbReference>
<gene>
    <name evidence="3" type="ORF">AVEN_181489_1</name>
</gene>
<reference evidence="3 4" key="1">
    <citation type="journal article" date="2019" name="Sci. Rep.">
        <title>Orb-weaving spider Araneus ventricosus genome elucidates the spidroin gene catalogue.</title>
        <authorList>
            <person name="Kono N."/>
            <person name="Nakamura H."/>
            <person name="Ohtoshi R."/>
            <person name="Moran D.A.P."/>
            <person name="Shinohara A."/>
            <person name="Yoshida Y."/>
            <person name="Fujiwara M."/>
            <person name="Mori M."/>
            <person name="Tomita M."/>
            <person name="Arakawa K."/>
        </authorList>
    </citation>
    <scope>NUCLEOTIDE SEQUENCE [LARGE SCALE GENOMIC DNA]</scope>
</reference>